<reference evidence="5" key="1">
    <citation type="submission" date="2015-05" db="EMBL/GenBank/DDBJ databases">
        <authorList>
            <person name="Fogelqvist Johan"/>
        </authorList>
    </citation>
    <scope>NUCLEOTIDE SEQUENCE [LARGE SCALE GENOMIC DNA]</scope>
</reference>
<keyword evidence="1" id="KW-0677">Repeat</keyword>
<dbReference type="InterPro" id="IPR036770">
    <property type="entry name" value="Ankyrin_rpt-contain_sf"/>
</dbReference>
<dbReference type="PANTHER" id="PTHR24171">
    <property type="entry name" value="ANKYRIN REPEAT DOMAIN-CONTAINING PROTEIN 39-RELATED"/>
    <property type="match status" value="1"/>
</dbReference>
<gene>
    <name evidence="4" type="ORF">BN1723_006755</name>
</gene>
<accession>A0A0G4NHA6</accession>
<dbReference type="Gene3D" id="1.25.40.20">
    <property type="entry name" value="Ankyrin repeat-containing domain"/>
    <property type="match status" value="1"/>
</dbReference>
<proteinExistence type="predicted"/>
<dbReference type="PRINTS" id="PR01415">
    <property type="entry name" value="ANKYRIN"/>
</dbReference>
<keyword evidence="2 3" id="KW-0040">ANK repeat</keyword>
<feature type="repeat" description="ANK" evidence="3">
    <location>
        <begin position="48"/>
        <end position="80"/>
    </location>
</feature>
<evidence type="ECO:0000256" key="1">
    <source>
        <dbReference type="ARBA" id="ARBA00022737"/>
    </source>
</evidence>
<dbReference type="EMBL" id="CVQI01035051">
    <property type="protein sequence ID" value="CRK45847.1"/>
    <property type="molecule type" value="Genomic_DNA"/>
</dbReference>
<dbReference type="PROSITE" id="PS50088">
    <property type="entry name" value="ANK_REPEAT"/>
    <property type="match status" value="2"/>
</dbReference>
<protein>
    <submittedName>
        <fullName evidence="4">Uncharacterized protein</fullName>
    </submittedName>
</protein>
<evidence type="ECO:0000256" key="2">
    <source>
        <dbReference type="ARBA" id="ARBA00023043"/>
    </source>
</evidence>
<sequence length="111" mass="11906">MSDGINFMKDMVGCRGRTPLSWAAREGRTKIAEALLQGGSDPDEKDARGSRPLEIALKSKHKAIAQLLIDSGASCHNSDLCETDINVLNSDGNSLVLMASELVMKVLCGIF</sequence>
<feature type="repeat" description="ANK" evidence="3">
    <location>
        <begin position="15"/>
        <end position="47"/>
    </location>
</feature>
<dbReference type="SMART" id="SM00248">
    <property type="entry name" value="ANK"/>
    <property type="match status" value="2"/>
</dbReference>
<evidence type="ECO:0000313" key="5">
    <source>
        <dbReference type="Proteomes" id="UP000045706"/>
    </source>
</evidence>
<dbReference type="SUPFAM" id="SSF48403">
    <property type="entry name" value="Ankyrin repeat"/>
    <property type="match status" value="1"/>
</dbReference>
<dbReference type="Pfam" id="PF12796">
    <property type="entry name" value="Ank_2"/>
    <property type="match status" value="1"/>
</dbReference>
<evidence type="ECO:0000313" key="4">
    <source>
        <dbReference type="EMBL" id="CRK45847.1"/>
    </source>
</evidence>
<name>A0A0G4NHA6_VERLO</name>
<dbReference type="Proteomes" id="UP000045706">
    <property type="component" value="Unassembled WGS sequence"/>
</dbReference>
<dbReference type="InterPro" id="IPR002110">
    <property type="entry name" value="Ankyrin_rpt"/>
</dbReference>
<evidence type="ECO:0000256" key="3">
    <source>
        <dbReference type="PROSITE-ProRule" id="PRU00023"/>
    </source>
</evidence>
<dbReference type="AlphaFoldDB" id="A0A0G4NHA6"/>
<dbReference type="PROSITE" id="PS50297">
    <property type="entry name" value="ANK_REP_REGION"/>
    <property type="match status" value="1"/>
</dbReference>
<organism evidence="4 5">
    <name type="scientific">Verticillium longisporum</name>
    <name type="common">Verticillium dahliae var. longisporum</name>
    <dbReference type="NCBI Taxonomy" id="100787"/>
    <lineage>
        <taxon>Eukaryota</taxon>
        <taxon>Fungi</taxon>
        <taxon>Dikarya</taxon>
        <taxon>Ascomycota</taxon>
        <taxon>Pezizomycotina</taxon>
        <taxon>Sordariomycetes</taxon>
        <taxon>Hypocreomycetidae</taxon>
        <taxon>Glomerellales</taxon>
        <taxon>Plectosphaerellaceae</taxon>
        <taxon>Verticillium</taxon>
    </lineage>
</organism>